<keyword evidence="5" id="KW-1185">Reference proteome</keyword>
<feature type="compositionally biased region" description="Polar residues" evidence="2">
    <location>
        <begin position="376"/>
        <end position="407"/>
    </location>
</feature>
<accession>A0A8S9ZJG6</accession>
<name>A0A8S9ZJG6_9BILA</name>
<keyword evidence="3" id="KW-0812">Transmembrane</keyword>
<feature type="region of interest" description="Disordered" evidence="2">
    <location>
        <begin position="288"/>
        <end position="351"/>
    </location>
</feature>
<keyword evidence="3" id="KW-0472">Membrane</keyword>
<feature type="compositionally biased region" description="Low complexity" evidence="2">
    <location>
        <begin position="1294"/>
        <end position="1310"/>
    </location>
</feature>
<organism evidence="4 5">
    <name type="scientific">Meloidogyne graminicola</name>
    <dbReference type="NCBI Taxonomy" id="189291"/>
    <lineage>
        <taxon>Eukaryota</taxon>
        <taxon>Metazoa</taxon>
        <taxon>Ecdysozoa</taxon>
        <taxon>Nematoda</taxon>
        <taxon>Chromadorea</taxon>
        <taxon>Rhabditida</taxon>
        <taxon>Tylenchina</taxon>
        <taxon>Tylenchomorpha</taxon>
        <taxon>Tylenchoidea</taxon>
        <taxon>Meloidogynidae</taxon>
        <taxon>Meloidogyninae</taxon>
        <taxon>Meloidogyne</taxon>
    </lineage>
</organism>
<feature type="compositionally biased region" description="Pro residues" evidence="2">
    <location>
        <begin position="1317"/>
        <end position="1332"/>
    </location>
</feature>
<feature type="region of interest" description="Disordered" evidence="2">
    <location>
        <begin position="366"/>
        <end position="435"/>
    </location>
</feature>
<feature type="compositionally biased region" description="Basic and acidic residues" evidence="2">
    <location>
        <begin position="294"/>
        <end position="351"/>
    </location>
</feature>
<evidence type="ECO:0000313" key="4">
    <source>
        <dbReference type="EMBL" id="KAF7633490.1"/>
    </source>
</evidence>
<evidence type="ECO:0000256" key="2">
    <source>
        <dbReference type="SAM" id="MobiDB-lite"/>
    </source>
</evidence>
<feature type="compositionally biased region" description="Basic and acidic residues" evidence="2">
    <location>
        <begin position="222"/>
        <end position="257"/>
    </location>
</feature>
<dbReference type="Proteomes" id="UP000605970">
    <property type="component" value="Unassembled WGS sequence"/>
</dbReference>
<proteinExistence type="predicted"/>
<feature type="region of interest" description="Disordered" evidence="2">
    <location>
        <begin position="184"/>
        <end position="257"/>
    </location>
</feature>
<sequence length="1358" mass="154880">MRVVFSTTTIIIFISFIVVFHLSFVKSVINNDGKQDVITKLCGNSKCTEVLFSSKFIRDYNNTNDHIMLLGTVNSNVKIFAIKFSNRPDFFEAENDDKNRGLVYHSFIDLNPYVKFMEEALKNNLSLNVIEHPSGKSIREINSYPELLRDYSKNVKELDNYPIDKELFDKSISLGFLGEVNKEEKNEKVSSSVQENENKETPTIEIKKENDENVLGNTDGNIKIDEREDEQKKHDKDNLDEKLEKEPENETKLDETKGKKVFNGKLMFRRRMKMKTFQESQENVTNVLPILDNLPKKSEQSKDVSSDTQENEQKLVDENIQKNSEQKLNGEKTLEESQKEKNEDKKVEDFKQINDSINVIKEIKITQPQDQQQQQIPVSSASSTIPPLTQTTETIKSFSSPSETFVESDQPKFDENNVLNNSLPEEDSQSKVNQPLESVNISNSVEKEEVKLQTNIPIKIEEKPNEEVPILKKSFSESFEEKKKFNKKQKEETKSLEFNSQTINLNKIKPSSIDKIENNDNQNIINNNNKFISSSSSLPYYSTPILSSSSSTAPPPNIPSIEQPSSFTPSINEEQQPNPDIKNNIEENKLENKNNNIPYEQQNEQKILRSEENKGENLETSSDYCYKDDCKQLDNIPSDNLLTPVDSKIRKMFGYLPEPLCYFEDTGLIVIVFVVISILLHLTNMLFNKTIVPDVFDHRLLHDCITRLKEQEVIIEQMNANTAENEHLREIANNSEKLERENKILVERVKNGNDEVSDLRQENCDLRKNLMNLYHELEQNKNLIEELKNNLEIKENDLKRSETERHNKETELDKTISQLLQIQNKEKYLDEDLKEALIKIDKLKIELENIIIEFLLVFSFRTKLIVESGELDADNGAGSGGSAGWSDIGDGIEIAGGGGTDAELKSGEKTKKILKKKTNEEEIIKEEDVNKENKKEINNKDFKLIDILEMAKLKGKLRSLETEREQIKFSLKLEREEKENLQKELDRFKQEIVEKERDCEQRELDRHGLVQQCSKLLQMIEEKEKKLENSENEREKLHCRLSEIELNLRHLEDEKRELQHNFKELELSNKRINELNKGKLNLKIKQIEEQLINSKSSLNSPLNLSTVCGGGISSDLNMSGNSSDRDFVPLNEEEEVCGGVGQEEQNVINLWSEIETSEPVDELVNLERKASMRRRTSVRGGDNARESPFLGDIVNISSSGREERFNTSKYSSVSSNAAAPRQRMRSRSAGRQSARLTGVSVTNPLYTTTMSSFGASSTTSLNRQRASVLPTGKSSPYRNLIDRPASVRPRNTLYTSTTSGGATSGGAYSSDSNGVSSPPPEMPLLSGVPPPGLNKRPAILLPQKMQVQLHKPANILPK</sequence>
<feature type="transmembrane region" description="Helical" evidence="3">
    <location>
        <begin position="6"/>
        <end position="25"/>
    </location>
</feature>
<feature type="compositionally biased region" description="Basic and acidic residues" evidence="2">
    <location>
        <begin position="196"/>
        <end position="211"/>
    </location>
</feature>
<feature type="compositionally biased region" description="Polar residues" evidence="2">
    <location>
        <begin position="562"/>
        <end position="578"/>
    </location>
</feature>
<dbReference type="EMBL" id="JABEBT010000075">
    <property type="protein sequence ID" value="KAF7633490.1"/>
    <property type="molecule type" value="Genomic_DNA"/>
</dbReference>
<feature type="compositionally biased region" description="Polar residues" evidence="2">
    <location>
        <begin position="1207"/>
        <end position="1217"/>
    </location>
</feature>
<reference evidence="4" key="1">
    <citation type="journal article" date="2020" name="Ecol. Evol.">
        <title>Genome structure and content of the rice root-knot nematode (Meloidogyne graminicola).</title>
        <authorList>
            <person name="Phan N.T."/>
            <person name="Danchin E.G.J."/>
            <person name="Klopp C."/>
            <person name="Perfus-Barbeoch L."/>
            <person name="Kozlowski D.K."/>
            <person name="Koutsovoulos G.D."/>
            <person name="Lopez-Roques C."/>
            <person name="Bouchez O."/>
            <person name="Zahm M."/>
            <person name="Besnard G."/>
            <person name="Bellafiore S."/>
        </authorList>
    </citation>
    <scope>NUCLEOTIDE SEQUENCE</scope>
    <source>
        <strain evidence="4">VN-18</strain>
    </source>
</reference>
<feature type="coiled-coil region" evidence="1">
    <location>
        <begin position="721"/>
        <end position="853"/>
    </location>
</feature>
<dbReference type="OrthoDB" id="5857916at2759"/>
<keyword evidence="1" id="KW-0175">Coiled coil</keyword>
<feature type="region of interest" description="Disordered" evidence="2">
    <location>
        <begin position="1252"/>
        <end position="1338"/>
    </location>
</feature>
<feature type="coiled-coil region" evidence="1">
    <location>
        <begin position="950"/>
        <end position="1075"/>
    </location>
</feature>
<comment type="caution">
    <text evidence="4">The sequence shown here is derived from an EMBL/GenBank/DDBJ whole genome shotgun (WGS) entry which is preliminary data.</text>
</comment>
<evidence type="ECO:0000256" key="3">
    <source>
        <dbReference type="SAM" id="Phobius"/>
    </source>
</evidence>
<gene>
    <name evidence="4" type="ORF">Mgra_00007073</name>
</gene>
<keyword evidence="3" id="KW-1133">Transmembrane helix</keyword>
<evidence type="ECO:0000256" key="1">
    <source>
        <dbReference type="SAM" id="Coils"/>
    </source>
</evidence>
<protein>
    <submittedName>
        <fullName evidence="4">Uncharacterized protein</fullName>
    </submittedName>
</protein>
<evidence type="ECO:0000313" key="5">
    <source>
        <dbReference type="Proteomes" id="UP000605970"/>
    </source>
</evidence>
<feature type="compositionally biased region" description="Polar residues" evidence="2">
    <location>
        <begin position="1252"/>
        <end position="1265"/>
    </location>
</feature>
<feature type="region of interest" description="Disordered" evidence="2">
    <location>
        <begin position="545"/>
        <end position="583"/>
    </location>
</feature>
<feature type="region of interest" description="Disordered" evidence="2">
    <location>
        <begin position="1201"/>
        <end position="1236"/>
    </location>
</feature>